<proteinExistence type="inferred from homology"/>
<name>A0AAD7HQI5_9AGAR</name>
<keyword evidence="1" id="KW-0694">RNA-binding</keyword>
<dbReference type="GO" id="GO:0003743">
    <property type="term" value="F:translation initiation factor activity"/>
    <property type="evidence" value="ECO:0007669"/>
    <property type="project" value="UniProtKB-KW"/>
</dbReference>
<keyword evidence="4" id="KW-1185">Reference proteome</keyword>
<dbReference type="PANTHER" id="PTHR11960">
    <property type="entry name" value="EUKARYOTIC TRANSLATION INITIATION FACTOR 4E RELATED"/>
    <property type="match status" value="1"/>
</dbReference>
<feature type="compositionally biased region" description="Low complexity" evidence="2">
    <location>
        <begin position="18"/>
        <end position="47"/>
    </location>
</feature>
<feature type="region of interest" description="Disordered" evidence="2">
    <location>
        <begin position="282"/>
        <end position="305"/>
    </location>
</feature>
<dbReference type="Pfam" id="PF01652">
    <property type="entry name" value="IF4E"/>
    <property type="match status" value="1"/>
</dbReference>
<dbReference type="GO" id="GO:0000340">
    <property type="term" value="F:RNA 7-methylguanosine cap binding"/>
    <property type="evidence" value="ECO:0007669"/>
    <property type="project" value="TreeGrafter"/>
</dbReference>
<organism evidence="3 4">
    <name type="scientific">Mycena maculata</name>
    <dbReference type="NCBI Taxonomy" id="230809"/>
    <lineage>
        <taxon>Eukaryota</taxon>
        <taxon>Fungi</taxon>
        <taxon>Dikarya</taxon>
        <taxon>Basidiomycota</taxon>
        <taxon>Agaricomycotina</taxon>
        <taxon>Agaricomycetes</taxon>
        <taxon>Agaricomycetidae</taxon>
        <taxon>Agaricales</taxon>
        <taxon>Marasmiineae</taxon>
        <taxon>Mycenaceae</taxon>
        <taxon>Mycena</taxon>
    </lineage>
</organism>
<sequence length="305" mass="33735">MSYFSNHSSQSRFLAISSASAPAPAPQTQTQTQAQPQGPQGPQGSQPLQGRARSTSKHFSTSVEAHAHAHVEAWEEEGEVAPSVHPLRNTWVFWFRQQRAPGNKIISYEEGIKRVAAFSSVESFWALHTHLTAPSALTPTTDYLLFHAGITRPVWEDPLNISGGKWIVRLRKGVADRVWEALLCAVVGDMFADCRTPDEGTRESWEDGSDPGASASADADADDEQDGDAFPEICGCTISVRQSEDIISLWNRVDQDVRVRERIRDTLRQVLNIPASTVMEYKSNNDSMQDKSSFRNSAIDRTPLA</sequence>
<dbReference type="InterPro" id="IPR023398">
    <property type="entry name" value="TIF_eIF4e-like"/>
</dbReference>
<evidence type="ECO:0000313" key="3">
    <source>
        <dbReference type="EMBL" id="KAJ7726010.1"/>
    </source>
</evidence>
<comment type="caution">
    <text evidence="3">The sequence shown here is derived from an EMBL/GenBank/DDBJ whole genome shotgun (WGS) entry which is preliminary data.</text>
</comment>
<reference evidence="3" key="1">
    <citation type="submission" date="2023-03" db="EMBL/GenBank/DDBJ databases">
        <title>Massive genome expansion in bonnet fungi (Mycena s.s.) driven by repeated elements and novel gene families across ecological guilds.</title>
        <authorList>
            <consortium name="Lawrence Berkeley National Laboratory"/>
            <person name="Harder C.B."/>
            <person name="Miyauchi S."/>
            <person name="Viragh M."/>
            <person name="Kuo A."/>
            <person name="Thoen E."/>
            <person name="Andreopoulos B."/>
            <person name="Lu D."/>
            <person name="Skrede I."/>
            <person name="Drula E."/>
            <person name="Henrissat B."/>
            <person name="Morin E."/>
            <person name="Kohler A."/>
            <person name="Barry K."/>
            <person name="LaButti K."/>
            <person name="Morin E."/>
            <person name="Salamov A."/>
            <person name="Lipzen A."/>
            <person name="Mereny Z."/>
            <person name="Hegedus B."/>
            <person name="Baldrian P."/>
            <person name="Stursova M."/>
            <person name="Weitz H."/>
            <person name="Taylor A."/>
            <person name="Grigoriev I.V."/>
            <person name="Nagy L.G."/>
            <person name="Martin F."/>
            <person name="Kauserud H."/>
        </authorList>
    </citation>
    <scope>NUCLEOTIDE SEQUENCE</scope>
    <source>
        <strain evidence="3">CBHHK188m</strain>
    </source>
</reference>
<protein>
    <submittedName>
        <fullName evidence="3">Translation initiation factor eIF4e</fullName>
    </submittedName>
</protein>
<dbReference type="SUPFAM" id="SSF55418">
    <property type="entry name" value="eIF4e-like"/>
    <property type="match status" value="1"/>
</dbReference>
<dbReference type="GO" id="GO:0016281">
    <property type="term" value="C:eukaryotic translation initiation factor 4F complex"/>
    <property type="evidence" value="ECO:0007669"/>
    <property type="project" value="TreeGrafter"/>
</dbReference>
<dbReference type="Proteomes" id="UP001215280">
    <property type="component" value="Unassembled WGS sequence"/>
</dbReference>
<dbReference type="AlphaFoldDB" id="A0AAD7HQI5"/>
<dbReference type="Gene3D" id="3.30.760.10">
    <property type="entry name" value="RNA Cap, Translation Initiation Factor Eif4e"/>
    <property type="match status" value="1"/>
</dbReference>
<comment type="similarity">
    <text evidence="1">Belongs to the eukaryotic initiation factor 4E family.</text>
</comment>
<accession>A0AAD7HQI5</accession>
<keyword evidence="1 3" id="KW-0396">Initiation factor</keyword>
<dbReference type="InterPro" id="IPR001040">
    <property type="entry name" value="TIF_eIF_4E"/>
</dbReference>
<feature type="region of interest" description="Disordered" evidence="2">
    <location>
        <begin position="14"/>
        <end position="62"/>
    </location>
</feature>
<gene>
    <name evidence="3" type="ORF">DFH07DRAFT_853357</name>
</gene>
<dbReference type="EMBL" id="JARJLG010000224">
    <property type="protein sequence ID" value="KAJ7726010.1"/>
    <property type="molecule type" value="Genomic_DNA"/>
</dbReference>
<feature type="region of interest" description="Disordered" evidence="2">
    <location>
        <begin position="197"/>
        <end position="226"/>
    </location>
</feature>
<evidence type="ECO:0000256" key="1">
    <source>
        <dbReference type="RuleBase" id="RU004374"/>
    </source>
</evidence>
<keyword evidence="1" id="KW-0648">Protein biosynthesis</keyword>
<dbReference type="PANTHER" id="PTHR11960:SF18">
    <property type="entry name" value="EUKARYOTIC TRANSLATION INITIATION FACTOR 4E HOMOLOGOUS PROTEIN, ISOFORM B"/>
    <property type="match status" value="1"/>
</dbReference>
<evidence type="ECO:0000256" key="2">
    <source>
        <dbReference type="SAM" id="MobiDB-lite"/>
    </source>
</evidence>
<evidence type="ECO:0000313" key="4">
    <source>
        <dbReference type="Proteomes" id="UP001215280"/>
    </source>
</evidence>